<dbReference type="STRING" id="1390249.BHU72_11190"/>
<evidence type="ECO:0000259" key="2">
    <source>
        <dbReference type="Pfam" id="PF02517"/>
    </source>
</evidence>
<feature type="transmembrane region" description="Helical" evidence="1">
    <location>
        <begin position="382"/>
        <end position="401"/>
    </location>
</feature>
<feature type="transmembrane region" description="Helical" evidence="1">
    <location>
        <begin position="470"/>
        <end position="488"/>
    </location>
</feature>
<dbReference type="Proteomes" id="UP000095255">
    <property type="component" value="Unassembled WGS sequence"/>
</dbReference>
<feature type="transmembrane region" description="Helical" evidence="1">
    <location>
        <begin position="290"/>
        <end position="308"/>
    </location>
</feature>
<comment type="caution">
    <text evidence="3">The sequence shown here is derived from an EMBL/GenBank/DDBJ whole genome shotgun (WGS) entry which is preliminary data.</text>
</comment>
<feature type="transmembrane region" description="Helical" evidence="1">
    <location>
        <begin position="314"/>
        <end position="331"/>
    </location>
</feature>
<keyword evidence="1" id="KW-0812">Transmembrane</keyword>
<feature type="transmembrane region" description="Helical" evidence="1">
    <location>
        <begin position="445"/>
        <end position="465"/>
    </location>
</feature>
<proteinExistence type="predicted"/>
<evidence type="ECO:0000256" key="1">
    <source>
        <dbReference type="SAM" id="Phobius"/>
    </source>
</evidence>
<feature type="transmembrane region" description="Helical" evidence="1">
    <location>
        <begin position="246"/>
        <end position="270"/>
    </location>
</feature>
<evidence type="ECO:0000313" key="4">
    <source>
        <dbReference type="Proteomes" id="UP000095255"/>
    </source>
</evidence>
<dbReference type="EMBL" id="MJAT01000039">
    <property type="protein sequence ID" value="OEH84360.1"/>
    <property type="molecule type" value="Genomic_DNA"/>
</dbReference>
<dbReference type="AlphaFoldDB" id="A0A1E5L2K7"/>
<keyword evidence="4" id="KW-1185">Reference proteome</keyword>
<reference evidence="3 4" key="1">
    <citation type="submission" date="2016-09" db="EMBL/GenBank/DDBJ databases">
        <title>Desulfuribacillus arsenicus sp. nov., an obligately anaerobic, dissimilatory arsenic- and antimonate-reducing bacterium isolated from anoxic sediments.</title>
        <authorList>
            <person name="Abin C.A."/>
            <person name="Hollibaugh J.T."/>
        </authorList>
    </citation>
    <scope>NUCLEOTIDE SEQUENCE [LARGE SCALE GENOMIC DNA]</scope>
    <source>
        <strain evidence="3 4">MLFW-2</strain>
    </source>
</reference>
<feature type="transmembrane region" description="Helical" evidence="1">
    <location>
        <begin position="413"/>
        <end position="433"/>
    </location>
</feature>
<dbReference type="GO" id="GO:0004175">
    <property type="term" value="F:endopeptidase activity"/>
    <property type="evidence" value="ECO:0007669"/>
    <property type="project" value="UniProtKB-ARBA"/>
</dbReference>
<dbReference type="OrthoDB" id="9821442at2"/>
<sequence length="489" mass="56133">MNYRRLAVFQNTFFLSMILIVVLMLTLLTAIAAVLYLPTSIGEQPQSLFIDEMYYFADLPLSSFDYLQANFHQGGFIVPAYTRLGNLRGVGIIGSGTYDLSPEGTDFSDHGVLQELYIPMNEEKFAMLLLSTNTIEISNQNEILDTANQAAFNFEESHDFFNLVRSHAYSLIAKETDLYVNIRLFGYQRVFTPNDNVSMALLHTEQGEYLAYYENRTVSLKNITNNQSLLEITHPFLTDDYPHRFLLVYAYITLTLLLISSIIVVLLLTIDLEETKRFRKLHEQIHYSPWMMGIVLGLYFISQIVLYPNRLDEHWRYIITICLYLLIVFSFSKNRPERHFLGLSFHHWGHSISSALALGFFFQMLGSFNVPIRFSFGNIYEFLIMFAAAFIFQALISELIFRSLIQNMIERYSNTLIAIIATAGVVAASNWFANQFVHHMSSVEVLIQSFLIAPFGSVILSLLYIRTRSILASSLLATLLIILPRILVY</sequence>
<accession>A0A1E5L2K7</accession>
<organism evidence="3 4">
    <name type="scientific">Desulfuribacillus stibiiarsenatis</name>
    <dbReference type="NCBI Taxonomy" id="1390249"/>
    <lineage>
        <taxon>Bacteria</taxon>
        <taxon>Bacillati</taxon>
        <taxon>Bacillota</taxon>
        <taxon>Desulfuribacillia</taxon>
        <taxon>Desulfuribacillales</taxon>
        <taxon>Desulfuribacillaceae</taxon>
        <taxon>Desulfuribacillus</taxon>
    </lineage>
</organism>
<feature type="transmembrane region" description="Helical" evidence="1">
    <location>
        <begin position="12"/>
        <end position="37"/>
    </location>
</feature>
<name>A0A1E5L2K7_9FIRM</name>
<evidence type="ECO:0000313" key="3">
    <source>
        <dbReference type="EMBL" id="OEH84360.1"/>
    </source>
</evidence>
<feature type="transmembrane region" description="Helical" evidence="1">
    <location>
        <begin position="352"/>
        <end position="370"/>
    </location>
</feature>
<dbReference type="RefSeq" id="WP_069703343.1">
    <property type="nucleotide sequence ID" value="NZ_MJAT01000039.1"/>
</dbReference>
<protein>
    <recommendedName>
        <fullName evidence="2">CAAX prenyl protease 2/Lysostaphin resistance protein A-like domain-containing protein</fullName>
    </recommendedName>
</protein>
<feature type="domain" description="CAAX prenyl protease 2/Lysostaphin resistance protein A-like" evidence="2">
    <location>
        <begin position="382"/>
        <end position="476"/>
    </location>
</feature>
<dbReference type="Pfam" id="PF02517">
    <property type="entry name" value="Rce1-like"/>
    <property type="match status" value="1"/>
</dbReference>
<dbReference type="InterPro" id="IPR003675">
    <property type="entry name" value="Rce1/LyrA-like_dom"/>
</dbReference>
<dbReference type="GO" id="GO:0080120">
    <property type="term" value="P:CAAX-box protein maturation"/>
    <property type="evidence" value="ECO:0007669"/>
    <property type="project" value="UniProtKB-ARBA"/>
</dbReference>
<keyword evidence="1" id="KW-0472">Membrane</keyword>
<keyword evidence="1" id="KW-1133">Transmembrane helix</keyword>
<gene>
    <name evidence="3" type="ORF">BHU72_11190</name>
</gene>